<evidence type="ECO:0000256" key="1">
    <source>
        <dbReference type="ARBA" id="ARBA00006252"/>
    </source>
</evidence>
<dbReference type="InterPro" id="IPR029039">
    <property type="entry name" value="Flavoprotein-like_sf"/>
</dbReference>
<evidence type="ECO:0000256" key="2">
    <source>
        <dbReference type="ARBA" id="ARBA00023002"/>
    </source>
</evidence>
<dbReference type="Proteomes" id="UP000295504">
    <property type="component" value="Unassembled WGS sequence"/>
</dbReference>
<evidence type="ECO:0000259" key="3">
    <source>
        <dbReference type="Pfam" id="PF02525"/>
    </source>
</evidence>
<reference evidence="4 5" key="1">
    <citation type="submission" date="2019-03" db="EMBL/GenBank/DDBJ databases">
        <title>Genomic Encyclopedia of Type Strains, Phase IV (KMG-IV): sequencing the most valuable type-strain genomes for metagenomic binning, comparative biology and taxonomic classification.</title>
        <authorList>
            <person name="Goeker M."/>
        </authorList>
    </citation>
    <scope>NUCLEOTIDE SEQUENCE [LARGE SCALE GENOMIC DNA]</scope>
    <source>
        <strain evidence="4 5">DSM 100013</strain>
    </source>
</reference>
<organism evidence="4 5">
    <name type="scientific">Serpentinicella alkaliphila</name>
    <dbReference type="NCBI Taxonomy" id="1734049"/>
    <lineage>
        <taxon>Bacteria</taxon>
        <taxon>Bacillati</taxon>
        <taxon>Bacillota</taxon>
        <taxon>Clostridia</taxon>
        <taxon>Peptostreptococcales</taxon>
        <taxon>Natronincolaceae</taxon>
        <taxon>Serpentinicella</taxon>
    </lineage>
</organism>
<feature type="domain" description="Flavodoxin-like fold" evidence="3">
    <location>
        <begin position="1"/>
        <end position="177"/>
    </location>
</feature>
<evidence type="ECO:0000313" key="5">
    <source>
        <dbReference type="Proteomes" id="UP000295504"/>
    </source>
</evidence>
<evidence type="ECO:0000313" key="4">
    <source>
        <dbReference type="EMBL" id="TCP93546.1"/>
    </source>
</evidence>
<dbReference type="GO" id="GO:0005829">
    <property type="term" value="C:cytosol"/>
    <property type="evidence" value="ECO:0007669"/>
    <property type="project" value="TreeGrafter"/>
</dbReference>
<protein>
    <submittedName>
        <fullName evidence="4">NAD(P)H dehydrogenase (Quinone)</fullName>
    </submittedName>
</protein>
<dbReference type="GO" id="GO:0003955">
    <property type="term" value="F:NAD(P)H dehydrogenase (quinone) activity"/>
    <property type="evidence" value="ECO:0007669"/>
    <property type="project" value="TreeGrafter"/>
</dbReference>
<comment type="similarity">
    <text evidence="1">Belongs to the NAD(P)H dehydrogenase (quinone) family.</text>
</comment>
<dbReference type="InterPro" id="IPR051545">
    <property type="entry name" value="NAD(P)H_dehydrogenase_qn"/>
</dbReference>
<dbReference type="InterPro" id="IPR003680">
    <property type="entry name" value="Flavodoxin_fold"/>
</dbReference>
<dbReference type="OrthoDB" id="9805976at2"/>
<dbReference type="Pfam" id="PF02525">
    <property type="entry name" value="Flavodoxin_2"/>
    <property type="match status" value="1"/>
</dbReference>
<dbReference type="SUPFAM" id="SSF52218">
    <property type="entry name" value="Flavoproteins"/>
    <property type="match status" value="1"/>
</dbReference>
<keyword evidence="5" id="KW-1185">Reference proteome</keyword>
<dbReference type="RefSeq" id="WP_132849828.1">
    <property type="nucleotide sequence ID" value="NZ_CP058648.1"/>
</dbReference>
<dbReference type="Gene3D" id="3.40.50.360">
    <property type="match status" value="1"/>
</dbReference>
<accession>A0A4R2SY11</accession>
<comment type="caution">
    <text evidence="4">The sequence shown here is derived from an EMBL/GenBank/DDBJ whole genome shotgun (WGS) entry which is preliminary data.</text>
</comment>
<dbReference type="EMBL" id="SLYC01000075">
    <property type="protein sequence ID" value="TCP93546.1"/>
    <property type="molecule type" value="Genomic_DNA"/>
</dbReference>
<sequence length="194" mass="22442">MHIFIVYSHPDEYSFTHSVLDSFILGIKESGHTYELSDLYKMGFRSDMSLDEYKRESSQNISLPIPVDVKYEQDKMKRADLIVFVYPLWWSDCPAKLKGWFDRVYTVGYAYSDDHSESKIKIQKGLAICTAGHTEKHLEEVGVAESMRKILLYDRLQNVGIKETELVILGGTANKEEHVYKYNLERAYKLGKGL</sequence>
<keyword evidence="2" id="KW-0560">Oxidoreductase</keyword>
<name>A0A4R2SY11_9FIRM</name>
<dbReference type="PANTHER" id="PTHR10204">
    <property type="entry name" value="NAD P H OXIDOREDUCTASE-RELATED"/>
    <property type="match status" value="1"/>
</dbReference>
<dbReference type="PANTHER" id="PTHR10204:SF34">
    <property type="entry name" value="NAD(P)H DEHYDROGENASE [QUINONE] 1 ISOFORM 1"/>
    <property type="match status" value="1"/>
</dbReference>
<dbReference type="AlphaFoldDB" id="A0A4R2SY11"/>
<proteinExistence type="inferred from homology"/>
<gene>
    <name evidence="4" type="ORF">EDD79_10751</name>
</gene>